<organism evidence="3 4">
    <name type="scientific">Vreelandella lutescens</name>
    <dbReference type="NCBI Taxonomy" id="1602943"/>
    <lineage>
        <taxon>Bacteria</taxon>
        <taxon>Pseudomonadati</taxon>
        <taxon>Pseudomonadota</taxon>
        <taxon>Gammaproteobacteria</taxon>
        <taxon>Oceanospirillales</taxon>
        <taxon>Halomonadaceae</taxon>
        <taxon>Vreelandella</taxon>
    </lineage>
</organism>
<dbReference type="EMBL" id="BMHM01000002">
    <property type="protein sequence ID" value="GGC83451.1"/>
    <property type="molecule type" value="Genomic_DNA"/>
</dbReference>
<accession>A0ABQ1NR85</accession>
<dbReference type="RefSeq" id="WP_188638584.1">
    <property type="nucleotide sequence ID" value="NZ_BMHM01000002.1"/>
</dbReference>
<proteinExistence type="predicted"/>
<protein>
    <submittedName>
        <fullName evidence="3">Uncharacterized protein</fullName>
    </submittedName>
</protein>
<gene>
    <name evidence="3" type="ORF">GCM10011382_11960</name>
</gene>
<feature type="region of interest" description="Disordered" evidence="1">
    <location>
        <begin position="155"/>
        <end position="197"/>
    </location>
</feature>
<comment type="caution">
    <text evidence="3">The sequence shown here is derived from an EMBL/GenBank/DDBJ whole genome shotgun (WGS) entry which is preliminary data.</text>
</comment>
<sequence>MSFKSSPFWLTALLGTFFVSPLHAEESTLKLPSGAKVGVEVVEALSFDSNQTRYTDILLHPKQANGTTHSLPEYCLLVANAQLNGDRIRITTQDATCIETHDSESAIYSGDFAASAYAEDGQYGLACDSGACSLEPGQTFILALEESIHIEAQGNPSAEINATRRQADGDGVANPIPGERPDPDQSIENPAPTEQPE</sequence>
<reference evidence="4" key="1">
    <citation type="journal article" date="2019" name="Int. J. Syst. Evol. Microbiol.">
        <title>The Global Catalogue of Microorganisms (GCM) 10K type strain sequencing project: providing services to taxonomists for standard genome sequencing and annotation.</title>
        <authorList>
            <consortium name="The Broad Institute Genomics Platform"/>
            <consortium name="The Broad Institute Genome Sequencing Center for Infectious Disease"/>
            <person name="Wu L."/>
            <person name="Ma J."/>
        </authorList>
    </citation>
    <scope>NUCLEOTIDE SEQUENCE [LARGE SCALE GENOMIC DNA]</scope>
    <source>
        <strain evidence="4">CGMCC 1.15122</strain>
    </source>
</reference>
<name>A0ABQ1NR85_9GAMM</name>
<feature type="chain" id="PRO_5047164621" evidence="2">
    <location>
        <begin position="25"/>
        <end position="197"/>
    </location>
</feature>
<evidence type="ECO:0000256" key="1">
    <source>
        <dbReference type="SAM" id="MobiDB-lite"/>
    </source>
</evidence>
<feature type="signal peptide" evidence="2">
    <location>
        <begin position="1"/>
        <end position="24"/>
    </location>
</feature>
<dbReference type="Proteomes" id="UP000597301">
    <property type="component" value="Unassembled WGS sequence"/>
</dbReference>
<evidence type="ECO:0000313" key="3">
    <source>
        <dbReference type="EMBL" id="GGC83451.1"/>
    </source>
</evidence>
<evidence type="ECO:0000313" key="4">
    <source>
        <dbReference type="Proteomes" id="UP000597301"/>
    </source>
</evidence>
<feature type="compositionally biased region" description="Polar residues" evidence="1">
    <location>
        <begin position="155"/>
        <end position="164"/>
    </location>
</feature>
<keyword evidence="4" id="KW-1185">Reference proteome</keyword>
<keyword evidence="2" id="KW-0732">Signal</keyword>
<evidence type="ECO:0000256" key="2">
    <source>
        <dbReference type="SAM" id="SignalP"/>
    </source>
</evidence>